<dbReference type="EMBL" id="JACTNF010000029">
    <property type="protein sequence ID" value="MBO1076780.1"/>
    <property type="molecule type" value="Genomic_DNA"/>
</dbReference>
<evidence type="ECO:0000256" key="2">
    <source>
        <dbReference type="SAM" id="SignalP"/>
    </source>
</evidence>
<evidence type="ECO:0000313" key="5">
    <source>
        <dbReference type="Proteomes" id="UP001518990"/>
    </source>
</evidence>
<dbReference type="InterPro" id="IPR017477">
    <property type="entry name" value="PEP-CTERM_polysacc_export"/>
</dbReference>
<evidence type="ECO:0000313" key="4">
    <source>
        <dbReference type="EMBL" id="MBO1076780.1"/>
    </source>
</evidence>
<dbReference type="Gene3D" id="3.10.560.10">
    <property type="entry name" value="Outer membrane lipoprotein wza domain like"/>
    <property type="match status" value="1"/>
</dbReference>
<keyword evidence="5" id="KW-1185">Reference proteome</keyword>
<dbReference type="PROSITE" id="PS51257">
    <property type="entry name" value="PROKAR_LIPOPROTEIN"/>
    <property type="match status" value="1"/>
</dbReference>
<evidence type="ECO:0000259" key="3">
    <source>
        <dbReference type="Pfam" id="PF02563"/>
    </source>
</evidence>
<dbReference type="InterPro" id="IPR003715">
    <property type="entry name" value="Poly_export_N"/>
</dbReference>
<sequence>MRTTSRFITASFWLVCAAGMAGCAAPAQQPELAAGTTVEASEYVLGPGDVLNVFVYRAPELSAELPIRPDGRISLPLVPDITAAGQTPSGLARQIEGRLKEYVQDPNVTVMVRSFEGAPNQQIRVIGEATQPMGMPYKEGQTVLDVMISAKGLTRYAAGNRAEIIRRGPDGRAQSIPVRLSDLLRDGDISQDLPMRPGDTLVIPQGWF</sequence>
<protein>
    <submittedName>
        <fullName evidence="4">Polysaccharide biosynthesis/export family protein</fullName>
    </submittedName>
</protein>
<name>A0ABS3KH36_9PROT</name>
<accession>A0ABS3KH36</accession>
<feature type="signal peptide" evidence="2">
    <location>
        <begin position="1"/>
        <end position="27"/>
    </location>
</feature>
<comment type="caution">
    <text evidence="4">The sequence shown here is derived from an EMBL/GenBank/DDBJ whole genome shotgun (WGS) entry which is preliminary data.</text>
</comment>
<feature type="domain" description="Polysaccharide export protein N-terminal" evidence="3">
    <location>
        <begin position="39"/>
        <end position="112"/>
    </location>
</feature>
<dbReference type="PANTHER" id="PTHR33619:SF3">
    <property type="entry name" value="POLYSACCHARIDE EXPORT PROTEIN GFCE-RELATED"/>
    <property type="match status" value="1"/>
</dbReference>
<reference evidence="4 5" key="1">
    <citation type="submission" date="2020-09" db="EMBL/GenBank/DDBJ databases">
        <title>Roseomonas.</title>
        <authorList>
            <person name="Zhu W."/>
        </authorList>
    </citation>
    <scope>NUCLEOTIDE SEQUENCE [LARGE SCALE GENOMIC DNA]</scope>
    <source>
        <strain evidence="4 5">1311</strain>
    </source>
</reference>
<feature type="chain" id="PRO_5046543416" evidence="2">
    <location>
        <begin position="28"/>
        <end position="208"/>
    </location>
</feature>
<dbReference type="Proteomes" id="UP001518990">
    <property type="component" value="Unassembled WGS sequence"/>
</dbReference>
<proteinExistence type="predicted"/>
<organism evidence="4 5">
    <name type="scientific">Roseomonas marmotae</name>
    <dbReference type="NCBI Taxonomy" id="2768161"/>
    <lineage>
        <taxon>Bacteria</taxon>
        <taxon>Pseudomonadati</taxon>
        <taxon>Pseudomonadota</taxon>
        <taxon>Alphaproteobacteria</taxon>
        <taxon>Acetobacterales</taxon>
        <taxon>Roseomonadaceae</taxon>
        <taxon>Roseomonas</taxon>
    </lineage>
</organism>
<keyword evidence="1 2" id="KW-0732">Signal</keyword>
<dbReference type="InterPro" id="IPR049712">
    <property type="entry name" value="Poly_export"/>
</dbReference>
<dbReference type="NCBIfam" id="TIGR03027">
    <property type="entry name" value="pepcterm_export"/>
    <property type="match status" value="1"/>
</dbReference>
<gene>
    <name evidence="4" type="ORF">IAI60_19370</name>
</gene>
<evidence type="ECO:0000256" key="1">
    <source>
        <dbReference type="ARBA" id="ARBA00022729"/>
    </source>
</evidence>
<dbReference type="PANTHER" id="PTHR33619">
    <property type="entry name" value="POLYSACCHARIDE EXPORT PROTEIN GFCE-RELATED"/>
    <property type="match status" value="1"/>
</dbReference>
<dbReference type="Pfam" id="PF02563">
    <property type="entry name" value="Poly_export"/>
    <property type="match status" value="1"/>
</dbReference>